<protein>
    <submittedName>
        <fullName evidence="5">Cytochrome c</fullName>
    </submittedName>
</protein>
<dbReference type="GO" id="GO:0020037">
    <property type="term" value="F:heme binding"/>
    <property type="evidence" value="ECO:0007669"/>
    <property type="project" value="InterPro"/>
</dbReference>
<evidence type="ECO:0000256" key="1">
    <source>
        <dbReference type="SAM" id="SignalP"/>
    </source>
</evidence>
<dbReference type="Proteomes" id="UP000321577">
    <property type="component" value="Unassembled WGS sequence"/>
</dbReference>
<feature type="signal peptide" evidence="1">
    <location>
        <begin position="1"/>
        <end position="17"/>
    </location>
</feature>
<evidence type="ECO:0000313" key="5">
    <source>
        <dbReference type="EMBL" id="GEP42771.1"/>
    </source>
</evidence>
<dbReference type="Pfam" id="PF07635">
    <property type="entry name" value="PSCyt1"/>
    <property type="match status" value="1"/>
</dbReference>
<dbReference type="AlphaFoldDB" id="A0A512M8T1"/>
<dbReference type="RefSeq" id="WP_146850360.1">
    <property type="nucleotide sequence ID" value="NZ_BKAG01000012.1"/>
</dbReference>
<evidence type="ECO:0000259" key="3">
    <source>
        <dbReference type="Pfam" id="PF07587"/>
    </source>
</evidence>
<comment type="caution">
    <text evidence="5">The sequence shown here is derived from an EMBL/GenBank/DDBJ whole genome shotgun (WGS) entry which is preliminary data.</text>
</comment>
<dbReference type="InterPro" id="IPR022655">
    <property type="entry name" value="DUF1553"/>
</dbReference>
<dbReference type="EMBL" id="BKAG01000012">
    <property type="protein sequence ID" value="GEP42771.1"/>
    <property type="molecule type" value="Genomic_DNA"/>
</dbReference>
<dbReference type="InterPro" id="IPR011444">
    <property type="entry name" value="DUF1549"/>
</dbReference>
<reference evidence="5 6" key="1">
    <citation type="submission" date="2019-07" db="EMBL/GenBank/DDBJ databases">
        <title>Whole genome shotgun sequence of Brevifollis gellanilyticus NBRC 108608.</title>
        <authorList>
            <person name="Hosoyama A."/>
            <person name="Uohara A."/>
            <person name="Ohji S."/>
            <person name="Ichikawa N."/>
        </authorList>
    </citation>
    <scope>NUCLEOTIDE SEQUENCE [LARGE SCALE GENOMIC DNA]</scope>
    <source>
        <strain evidence="5 6">NBRC 108608</strain>
    </source>
</reference>
<feature type="domain" description="DUF1549" evidence="2">
    <location>
        <begin position="140"/>
        <end position="345"/>
    </location>
</feature>
<feature type="domain" description="DUF1553" evidence="3">
    <location>
        <begin position="706"/>
        <end position="963"/>
    </location>
</feature>
<dbReference type="PANTHER" id="PTHR35889:SF3">
    <property type="entry name" value="F-BOX DOMAIN-CONTAINING PROTEIN"/>
    <property type="match status" value="1"/>
</dbReference>
<dbReference type="Pfam" id="PF07587">
    <property type="entry name" value="PSD1"/>
    <property type="match status" value="1"/>
</dbReference>
<dbReference type="SUPFAM" id="SSF46626">
    <property type="entry name" value="Cytochrome c"/>
    <property type="match status" value="1"/>
</dbReference>
<proteinExistence type="predicted"/>
<dbReference type="GO" id="GO:0009055">
    <property type="term" value="F:electron transfer activity"/>
    <property type="evidence" value="ECO:0007669"/>
    <property type="project" value="InterPro"/>
</dbReference>
<sequence length="1018" mass="112493">MNRPLLLLVTLSAQAVAAEPPVPARIEFNRDVRPILSDNCFYCHGPDPKHREADLRLDMRDEAVAAKALVPGKVQESEVIARIITDDEDDLMPPLDSHKKLTQRQKDILKKWIEQGAGYQQHWAYEKPAKASIPAGKNGVDVLVQKRLAEIGLKPSPQADKRILIRRVYFDLLGLPPTPEEVAAFEKDATPDAYAQMVSRVLKNPHYGERMAIGWLDVVRFADTIGYHSDNAHNVWPYRDYVIKSFNTNKPFDRFTIEQIAGDLMPGANQETKVGSAFNRLILTTEEGGAQAKDYEQRMLTDRVRAVGNAWMGQTTGCAQCHDHKFDPITTRDFYSLGAFFADIKEPIIGRREAGIMVLDGEGEKRQADLTKRLAALQSEFAKPRPDLASAQITWEKQALEAITANSSWKPLKPLSAASTKKNIGLKAGKDGIVRGAIDAKRNERKQNDGTDTYVITAKLPQGTTGIRIDALKDKSPGIGLASNGNFVLSEAALTIGDKKQSEGKALKVSHASATFEQGGFKAADAIDGISDKKENGWAVQGGTGADQSLYLELAEAVTEAEQTLTVRLTFGWGENHEMANIRLNATTVPKPIRAPGAALPANDIVEALQVAPDKRDAAQQQKLANAYKQIAPELNELRMKVSSAEKEKADFETSAPKCIVSVSDPNKRTVRILPRGNWMDESGEIVKASLPGYLPKTKIEGRDLTRLDLAQWLVSKDNPLTARTVMNRLWKQFFGTGLSKVLDDLGAQGEPPVNPALLDWLACEFMDSGWDLQHMVRVIVTSDTYKQVSTSTKELTAADPYNRECARQSAFRLEAELVRDNALAVAGLLVQKIGGPSVKPYQPEKYWENLNFPTREWQNDSGESLYRRGMYTWWQRSFTHPAMLAFDAPSREECTAERNRSNIPQQALVLLNDPSYVEAARAFAARVLTDSKGDAAQRITWACQQALQRSPNAEELKTLATLLDKHLADYSKDAAAAEALVKVGASPAPANLDKAELAAWTHIARVLLNLHETITRS</sequence>
<name>A0A512M8T1_9BACT</name>
<evidence type="ECO:0000313" key="6">
    <source>
        <dbReference type="Proteomes" id="UP000321577"/>
    </source>
</evidence>
<dbReference type="InterPro" id="IPR036909">
    <property type="entry name" value="Cyt_c-like_dom_sf"/>
</dbReference>
<feature type="chain" id="PRO_5022193459" evidence="1">
    <location>
        <begin position="18"/>
        <end position="1018"/>
    </location>
</feature>
<keyword evidence="6" id="KW-1185">Reference proteome</keyword>
<accession>A0A512M8T1</accession>
<evidence type="ECO:0000259" key="2">
    <source>
        <dbReference type="Pfam" id="PF07583"/>
    </source>
</evidence>
<feature type="domain" description="Cytochrome C Planctomycete-type" evidence="4">
    <location>
        <begin position="40"/>
        <end position="96"/>
    </location>
</feature>
<dbReference type="InterPro" id="IPR011429">
    <property type="entry name" value="Cyt_c_Planctomycete-type"/>
</dbReference>
<dbReference type="OrthoDB" id="174388at2"/>
<organism evidence="5 6">
    <name type="scientific">Brevifollis gellanilyticus</name>
    <dbReference type="NCBI Taxonomy" id="748831"/>
    <lineage>
        <taxon>Bacteria</taxon>
        <taxon>Pseudomonadati</taxon>
        <taxon>Verrucomicrobiota</taxon>
        <taxon>Verrucomicrobiia</taxon>
        <taxon>Verrucomicrobiales</taxon>
        <taxon>Verrucomicrobiaceae</taxon>
    </lineage>
</organism>
<dbReference type="PANTHER" id="PTHR35889">
    <property type="entry name" value="CYCLOINULO-OLIGOSACCHARIDE FRUCTANOTRANSFERASE-RELATED"/>
    <property type="match status" value="1"/>
</dbReference>
<evidence type="ECO:0000259" key="4">
    <source>
        <dbReference type="Pfam" id="PF07635"/>
    </source>
</evidence>
<keyword evidence="1" id="KW-0732">Signal</keyword>
<dbReference type="Pfam" id="PF07583">
    <property type="entry name" value="PSCyt2"/>
    <property type="match status" value="1"/>
</dbReference>
<gene>
    <name evidence="5" type="ORF">BGE01nite_20620</name>
</gene>